<dbReference type="InterPro" id="IPR035482">
    <property type="entry name" value="SIS_PGI_2"/>
</dbReference>
<keyword evidence="6 8" id="KW-0413">Isomerase</keyword>
<dbReference type="Pfam" id="PF00342">
    <property type="entry name" value="PGI"/>
    <property type="match status" value="1"/>
</dbReference>
<dbReference type="GO" id="GO:0005829">
    <property type="term" value="C:cytosol"/>
    <property type="evidence" value="ECO:0007669"/>
    <property type="project" value="TreeGrafter"/>
</dbReference>
<dbReference type="PROSITE" id="PS51463">
    <property type="entry name" value="P_GLUCOSE_ISOMERASE_3"/>
    <property type="match status" value="1"/>
</dbReference>
<dbReference type="Gene3D" id="3.40.50.10490">
    <property type="entry name" value="Glucose-6-phosphate isomerase like protein, domain 1"/>
    <property type="match status" value="2"/>
</dbReference>
<evidence type="ECO:0000256" key="3">
    <source>
        <dbReference type="ARBA" id="ARBA00011952"/>
    </source>
</evidence>
<accession>A0A167HD38</accession>
<evidence type="ECO:0000256" key="1">
    <source>
        <dbReference type="ARBA" id="ARBA00004926"/>
    </source>
</evidence>
<dbReference type="CDD" id="cd05015">
    <property type="entry name" value="SIS_PGI_1"/>
    <property type="match status" value="1"/>
</dbReference>
<dbReference type="Gene3D" id="1.10.1390.10">
    <property type="match status" value="1"/>
</dbReference>
<dbReference type="InterPro" id="IPR018189">
    <property type="entry name" value="Phosphoglucose_isomerase_CS"/>
</dbReference>
<dbReference type="HAMAP" id="MF_00473">
    <property type="entry name" value="G6P_isomerase"/>
    <property type="match status" value="1"/>
</dbReference>
<name>A0A167HD38_9EUGL</name>
<dbReference type="PROSITE" id="PS00174">
    <property type="entry name" value="P_GLUCOSE_ISOMERASE_2"/>
    <property type="match status" value="1"/>
</dbReference>
<keyword evidence="5 8" id="KW-0324">Glycolysis</keyword>
<dbReference type="EMBL" id="KU609024">
    <property type="protein sequence ID" value="ANB27670.1"/>
    <property type="molecule type" value="mRNA"/>
</dbReference>
<dbReference type="EC" id="5.3.1.9" evidence="3 8"/>
<evidence type="ECO:0000313" key="9">
    <source>
        <dbReference type="EMBL" id="ANB27670.1"/>
    </source>
</evidence>
<dbReference type="SUPFAM" id="SSF53697">
    <property type="entry name" value="SIS domain"/>
    <property type="match status" value="1"/>
</dbReference>
<dbReference type="InterPro" id="IPR035476">
    <property type="entry name" value="SIS_PGI_1"/>
</dbReference>
<dbReference type="GO" id="GO:0004347">
    <property type="term" value="F:glucose-6-phosphate isomerase activity"/>
    <property type="evidence" value="ECO:0007669"/>
    <property type="project" value="UniProtKB-EC"/>
</dbReference>
<dbReference type="AlphaFoldDB" id="A0A167HD38"/>
<dbReference type="CDD" id="cd05016">
    <property type="entry name" value="SIS_PGI_2"/>
    <property type="match status" value="1"/>
</dbReference>
<dbReference type="PANTHER" id="PTHR11469:SF1">
    <property type="entry name" value="GLUCOSE-6-PHOSPHATE ISOMERASE"/>
    <property type="match status" value="1"/>
</dbReference>
<evidence type="ECO:0000256" key="6">
    <source>
        <dbReference type="ARBA" id="ARBA00023235"/>
    </source>
</evidence>
<evidence type="ECO:0000256" key="4">
    <source>
        <dbReference type="ARBA" id="ARBA00022432"/>
    </source>
</evidence>
<reference evidence="9" key="1">
    <citation type="journal article" date="2016" name="BMC Evol. Biol.">
        <title>Heme pathway evolution in kinetoplastid protists.</title>
        <authorList>
            <person name="Cenci U."/>
            <person name="Moog D."/>
            <person name="Curtis B.A."/>
            <person name="Tanifuji G."/>
            <person name="Eme L."/>
            <person name="Lukes J."/>
            <person name="Archibald J.M."/>
        </authorList>
    </citation>
    <scope>NUCLEOTIDE SEQUENCE</scope>
    <source>
        <strain evidence="9">SMB-60</strain>
    </source>
</reference>
<dbReference type="GO" id="GO:0006096">
    <property type="term" value="P:glycolytic process"/>
    <property type="evidence" value="ECO:0007669"/>
    <property type="project" value="UniProtKB-UniPathway"/>
</dbReference>
<dbReference type="InterPro" id="IPR001672">
    <property type="entry name" value="G6P_Isomerase"/>
</dbReference>
<dbReference type="InterPro" id="IPR046348">
    <property type="entry name" value="SIS_dom_sf"/>
</dbReference>
<dbReference type="GO" id="GO:0051156">
    <property type="term" value="P:glucose 6-phosphate metabolic process"/>
    <property type="evidence" value="ECO:0007669"/>
    <property type="project" value="TreeGrafter"/>
</dbReference>
<dbReference type="GO" id="GO:0048029">
    <property type="term" value="F:monosaccharide binding"/>
    <property type="evidence" value="ECO:0007669"/>
    <property type="project" value="TreeGrafter"/>
</dbReference>
<evidence type="ECO:0000256" key="5">
    <source>
        <dbReference type="ARBA" id="ARBA00023152"/>
    </source>
</evidence>
<dbReference type="PRINTS" id="PR00662">
    <property type="entry name" value="G6PISOMERASE"/>
</dbReference>
<evidence type="ECO:0000256" key="7">
    <source>
        <dbReference type="ARBA" id="ARBA00029321"/>
    </source>
</evidence>
<organism evidence="9">
    <name type="scientific">Perkinsela sp. SMB-60</name>
    <dbReference type="NCBI Taxonomy" id="1840652"/>
    <lineage>
        <taxon>Eukaryota</taxon>
        <taxon>Discoba</taxon>
        <taxon>Euglenozoa</taxon>
        <taxon>Kinetoplastea</taxon>
        <taxon>Prokinetoplastina</taxon>
        <taxon>Ichthyobodonidae</taxon>
        <taxon>Perkinsela</taxon>
    </lineage>
</organism>
<keyword evidence="4 8" id="KW-0312">Gluconeogenesis</keyword>
<dbReference type="UniPathway" id="UPA00109">
    <property type="reaction ID" value="UER00181"/>
</dbReference>
<protein>
    <recommendedName>
        <fullName evidence="3 8">Glucose-6-phosphate isomerase</fullName>
        <ecNumber evidence="3 8">5.3.1.9</ecNumber>
    </recommendedName>
</protein>
<comment type="similarity">
    <text evidence="2 8">Belongs to the GPI family.</text>
</comment>
<dbReference type="GO" id="GO:0097367">
    <property type="term" value="F:carbohydrate derivative binding"/>
    <property type="evidence" value="ECO:0007669"/>
    <property type="project" value="InterPro"/>
</dbReference>
<dbReference type="PANTHER" id="PTHR11469">
    <property type="entry name" value="GLUCOSE-6-PHOSPHATE ISOMERASE"/>
    <property type="match status" value="1"/>
</dbReference>
<comment type="pathway">
    <text evidence="1 8">Carbohydrate degradation; glycolysis; D-glyceraldehyde 3-phosphate and glycerone phosphate from D-glucose: step 2/4.</text>
</comment>
<evidence type="ECO:0000256" key="8">
    <source>
        <dbReference type="RuleBase" id="RU000612"/>
    </source>
</evidence>
<dbReference type="GO" id="GO:0006094">
    <property type="term" value="P:gluconeogenesis"/>
    <property type="evidence" value="ECO:0007669"/>
    <property type="project" value="UniProtKB-KW"/>
</dbReference>
<dbReference type="InterPro" id="IPR023096">
    <property type="entry name" value="G6P_Isomerase_C"/>
</dbReference>
<sequence length="589" mass="65614">MGQSVDSTDFYSPNSKWQDLKAYHDKLKSIELTSFFIGDKEEIMNRVRSLCISIPIDGSNFIKIDLSKSYLTQESVELYRNLADSVGLSEKIQTLKDGGRLNVTEGRDVIHTVLRESEITSQLHLHSPLGLSRKQEIIFHSLKKMKSLCDKLSSSVLKTCLNKKFRYIVNIGIGGSDLGPSMVYEALSDFPSTLGSENISVHFLSNVDGNALDDLSKKIEFTDALFIVASKSFTTIETLTNVKSIQKILIKRISDNQSTQVESNKNEFAINEAMRRHFITVSCNAAEVQKFGFSTSTDAFLEFDEGVGGRYSLWGPVGVSIALKYGFRSFLSLLAGAHQVDAHFYTANAQMNAPFLMACAEITHTNFYGWHSRAVIPYNERLSKFASYLQQLEMESNGKSVNVDGTKIVQHSTCPIVYGGCGTNVQHAFFQLLHQGSEISPVDFIIALRKGNDLCDEHQDWLVANCFAQSQALLLGDLKLMTAASSVSENKDHTSKPLSRTFQGNRPSTMIVMEKLTPSSLGALIALYEHKVFVQSILWEINAFDQWGVELGKSIARSIYSEITESRDEGEGHDTSTEALIKTYCCHRN</sequence>
<comment type="catalytic activity">
    <reaction evidence="7 8">
        <text>alpha-D-glucose 6-phosphate = beta-D-fructose 6-phosphate</text>
        <dbReference type="Rhea" id="RHEA:11816"/>
        <dbReference type="ChEBI" id="CHEBI:57634"/>
        <dbReference type="ChEBI" id="CHEBI:58225"/>
        <dbReference type="EC" id="5.3.1.9"/>
    </reaction>
</comment>
<dbReference type="NCBIfam" id="NF001211">
    <property type="entry name" value="PRK00179.1"/>
    <property type="match status" value="1"/>
</dbReference>
<proteinExistence type="evidence at transcript level"/>
<evidence type="ECO:0000256" key="2">
    <source>
        <dbReference type="ARBA" id="ARBA00006604"/>
    </source>
</evidence>
<dbReference type="PROSITE" id="PS00765">
    <property type="entry name" value="P_GLUCOSE_ISOMERASE_1"/>
    <property type="match status" value="1"/>
</dbReference>